<feature type="compositionally biased region" description="Polar residues" evidence="14">
    <location>
        <begin position="172"/>
        <end position="190"/>
    </location>
</feature>
<keyword evidence="7" id="KW-0677">Repeat</keyword>
<evidence type="ECO:0000256" key="7">
    <source>
        <dbReference type="ARBA" id="ARBA00022737"/>
    </source>
</evidence>
<feature type="domain" description="BRCT" evidence="15">
    <location>
        <begin position="1517"/>
        <end position="1581"/>
    </location>
</feature>
<feature type="compositionally biased region" description="Basic and acidic residues" evidence="14">
    <location>
        <begin position="985"/>
        <end position="1024"/>
    </location>
</feature>
<feature type="compositionally biased region" description="Polar residues" evidence="14">
    <location>
        <begin position="466"/>
        <end position="487"/>
    </location>
</feature>
<organism evidence="16 17">
    <name type="scientific">Holothuria leucospilota</name>
    <name type="common">Black long sea cucumber</name>
    <name type="synonym">Mertensiothuria leucospilota</name>
    <dbReference type="NCBI Taxonomy" id="206669"/>
    <lineage>
        <taxon>Eukaryota</taxon>
        <taxon>Metazoa</taxon>
        <taxon>Echinodermata</taxon>
        <taxon>Eleutherozoa</taxon>
        <taxon>Echinozoa</taxon>
        <taxon>Holothuroidea</taxon>
        <taxon>Aspidochirotacea</taxon>
        <taxon>Aspidochirotida</taxon>
        <taxon>Holothuriidae</taxon>
        <taxon>Holothuria</taxon>
    </lineage>
</organism>
<dbReference type="GO" id="GO:0005634">
    <property type="term" value="C:nucleus"/>
    <property type="evidence" value="ECO:0007669"/>
    <property type="project" value="UniProtKB-SubCell"/>
</dbReference>
<keyword evidence="13" id="KW-0131">Cell cycle</keyword>
<feature type="compositionally biased region" description="Basic and acidic residues" evidence="14">
    <location>
        <begin position="743"/>
        <end position="755"/>
    </location>
</feature>
<dbReference type="PANTHER" id="PTHR23196:SF34">
    <property type="entry name" value="MEDIATOR OF DNA DAMAGE CHECKPOINT PROTEIN 1"/>
    <property type="match status" value="1"/>
</dbReference>
<evidence type="ECO:0000256" key="4">
    <source>
        <dbReference type="ARBA" id="ARBA00022454"/>
    </source>
</evidence>
<keyword evidence="5" id="KW-1017">Isopeptide bond</keyword>
<feature type="compositionally biased region" description="Polar residues" evidence="14">
    <location>
        <begin position="445"/>
        <end position="458"/>
    </location>
</feature>
<evidence type="ECO:0000256" key="2">
    <source>
        <dbReference type="ARBA" id="ARBA00004286"/>
    </source>
</evidence>
<evidence type="ECO:0000313" key="17">
    <source>
        <dbReference type="Proteomes" id="UP001152320"/>
    </source>
</evidence>
<feature type="compositionally biased region" description="Low complexity" evidence="14">
    <location>
        <begin position="917"/>
        <end position="938"/>
    </location>
</feature>
<evidence type="ECO:0000256" key="8">
    <source>
        <dbReference type="ARBA" id="ARBA00022763"/>
    </source>
</evidence>
<feature type="compositionally biased region" description="Basic and acidic residues" evidence="14">
    <location>
        <begin position="1237"/>
        <end position="1264"/>
    </location>
</feature>
<accession>A0A9Q1BUU8</accession>
<evidence type="ECO:0000256" key="10">
    <source>
        <dbReference type="ARBA" id="ARBA00022990"/>
    </source>
</evidence>
<feature type="compositionally biased region" description="Polar residues" evidence="14">
    <location>
        <begin position="265"/>
        <end position="280"/>
    </location>
</feature>
<feature type="region of interest" description="Disordered" evidence="14">
    <location>
        <begin position="167"/>
        <end position="670"/>
    </location>
</feature>
<feature type="compositionally biased region" description="Polar residues" evidence="14">
    <location>
        <begin position="1448"/>
        <end position="1489"/>
    </location>
</feature>
<keyword evidence="8" id="KW-0227">DNA damage</keyword>
<evidence type="ECO:0000256" key="14">
    <source>
        <dbReference type="SAM" id="MobiDB-lite"/>
    </source>
</evidence>
<dbReference type="CDD" id="cd17744">
    <property type="entry name" value="BRCT_MDC1_rpt1"/>
    <property type="match status" value="1"/>
</dbReference>
<dbReference type="EMBL" id="JAIZAY010000011">
    <property type="protein sequence ID" value="KAJ8033065.1"/>
    <property type="molecule type" value="Genomic_DNA"/>
</dbReference>
<comment type="caution">
    <text evidence="16">The sequence shown here is derived from an EMBL/GenBank/DDBJ whole genome shotgun (WGS) entry which is preliminary data.</text>
</comment>
<keyword evidence="4" id="KW-0158">Chromosome</keyword>
<feature type="compositionally biased region" description="Basic and acidic residues" evidence="14">
    <location>
        <begin position="1161"/>
        <end position="1175"/>
    </location>
</feature>
<dbReference type="Pfam" id="PF16589">
    <property type="entry name" value="BRCT_2"/>
    <property type="match status" value="1"/>
</dbReference>
<evidence type="ECO:0000256" key="5">
    <source>
        <dbReference type="ARBA" id="ARBA00022499"/>
    </source>
</evidence>
<keyword evidence="12" id="KW-0539">Nucleus</keyword>
<dbReference type="SMART" id="SM00292">
    <property type="entry name" value="BRCT"/>
    <property type="match status" value="2"/>
</dbReference>
<feature type="compositionally biased region" description="Acidic residues" evidence="14">
    <location>
        <begin position="400"/>
        <end position="411"/>
    </location>
</feature>
<dbReference type="InterPro" id="IPR001357">
    <property type="entry name" value="BRCT_dom"/>
</dbReference>
<feature type="compositionally biased region" description="Basic and acidic residues" evidence="14">
    <location>
        <begin position="646"/>
        <end position="662"/>
    </location>
</feature>
<dbReference type="PANTHER" id="PTHR23196">
    <property type="entry name" value="PAX TRANSCRIPTION ACTIVATION DOMAIN INTERACTING PROTEIN"/>
    <property type="match status" value="1"/>
</dbReference>
<proteinExistence type="predicted"/>
<keyword evidence="10" id="KW-0007">Acetylation</keyword>
<dbReference type="InterPro" id="IPR008984">
    <property type="entry name" value="SMAD_FHA_dom_sf"/>
</dbReference>
<feature type="compositionally biased region" description="Basic and acidic residues" evidence="14">
    <location>
        <begin position="1296"/>
        <end position="1314"/>
    </location>
</feature>
<evidence type="ECO:0000256" key="6">
    <source>
        <dbReference type="ARBA" id="ARBA00022553"/>
    </source>
</evidence>
<reference evidence="16" key="1">
    <citation type="submission" date="2021-10" db="EMBL/GenBank/DDBJ databases">
        <title>Tropical sea cucumber genome reveals ecological adaptation and Cuvierian tubules defense mechanism.</title>
        <authorList>
            <person name="Chen T."/>
        </authorList>
    </citation>
    <scope>NUCLEOTIDE SEQUENCE</scope>
    <source>
        <strain evidence="16">Nanhai2018</strain>
        <tissue evidence="16">Muscle</tissue>
    </source>
</reference>
<dbReference type="Pfam" id="PF16770">
    <property type="entry name" value="RTT107_BRCT_5"/>
    <property type="match status" value="1"/>
</dbReference>
<dbReference type="Gene3D" id="3.40.50.10190">
    <property type="entry name" value="BRCT domain"/>
    <property type="match status" value="2"/>
</dbReference>
<dbReference type="GO" id="GO:0005694">
    <property type="term" value="C:chromosome"/>
    <property type="evidence" value="ECO:0007669"/>
    <property type="project" value="UniProtKB-SubCell"/>
</dbReference>
<feature type="compositionally biased region" description="Basic and acidic residues" evidence="14">
    <location>
        <begin position="834"/>
        <end position="844"/>
    </location>
</feature>
<dbReference type="InterPro" id="IPR051579">
    <property type="entry name" value="DDR_Transcriptional_Reg"/>
</dbReference>
<dbReference type="SUPFAM" id="SSF49879">
    <property type="entry name" value="SMAD/FHA domain"/>
    <property type="match status" value="1"/>
</dbReference>
<feature type="compositionally biased region" description="Acidic residues" evidence="14">
    <location>
        <begin position="718"/>
        <end position="742"/>
    </location>
</feature>
<feature type="compositionally biased region" description="Basic residues" evidence="14">
    <location>
        <begin position="1405"/>
        <end position="1415"/>
    </location>
</feature>
<evidence type="ECO:0000256" key="11">
    <source>
        <dbReference type="ARBA" id="ARBA00023204"/>
    </source>
</evidence>
<evidence type="ECO:0000256" key="13">
    <source>
        <dbReference type="ARBA" id="ARBA00023306"/>
    </source>
</evidence>
<dbReference type="Pfam" id="PF00498">
    <property type="entry name" value="FHA"/>
    <property type="match status" value="1"/>
</dbReference>
<evidence type="ECO:0000256" key="1">
    <source>
        <dbReference type="ARBA" id="ARBA00004123"/>
    </source>
</evidence>
<evidence type="ECO:0000256" key="3">
    <source>
        <dbReference type="ARBA" id="ARBA00015014"/>
    </source>
</evidence>
<keyword evidence="11" id="KW-0234">DNA repair</keyword>
<feature type="compositionally biased region" description="Acidic residues" evidence="14">
    <location>
        <begin position="238"/>
        <end position="258"/>
    </location>
</feature>
<dbReference type="GO" id="GO:0006281">
    <property type="term" value="P:DNA repair"/>
    <property type="evidence" value="ECO:0007669"/>
    <property type="project" value="UniProtKB-KW"/>
</dbReference>
<dbReference type="CDD" id="cd18441">
    <property type="entry name" value="BRCT_MDC1_rpt2"/>
    <property type="match status" value="1"/>
</dbReference>
<dbReference type="PROSITE" id="PS50172">
    <property type="entry name" value="BRCT"/>
    <property type="match status" value="2"/>
</dbReference>
<evidence type="ECO:0000256" key="9">
    <source>
        <dbReference type="ARBA" id="ARBA00022843"/>
    </source>
</evidence>
<feature type="compositionally biased region" description="Polar residues" evidence="14">
    <location>
        <begin position="1140"/>
        <end position="1154"/>
    </location>
</feature>
<feature type="compositionally biased region" description="Low complexity" evidence="14">
    <location>
        <begin position="1376"/>
        <end position="1387"/>
    </location>
</feature>
<dbReference type="InterPro" id="IPR000253">
    <property type="entry name" value="FHA_dom"/>
</dbReference>
<feature type="compositionally biased region" description="Polar residues" evidence="14">
    <location>
        <begin position="609"/>
        <end position="620"/>
    </location>
</feature>
<protein>
    <recommendedName>
        <fullName evidence="3">Mediator of DNA damage checkpoint protein 1</fullName>
    </recommendedName>
</protein>
<name>A0A9Q1BUU8_HOLLE</name>
<evidence type="ECO:0000256" key="12">
    <source>
        <dbReference type="ARBA" id="ARBA00023242"/>
    </source>
</evidence>
<keyword evidence="17" id="KW-1185">Reference proteome</keyword>
<dbReference type="Proteomes" id="UP001152320">
    <property type="component" value="Chromosome 11"/>
</dbReference>
<feature type="compositionally biased region" description="Acidic residues" evidence="14">
    <location>
        <begin position="12"/>
        <end position="22"/>
    </location>
</feature>
<evidence type="ECO:0000313" key="16">
    <source>
        <dbReference type="EMBL" id="KAJ8033065.1"/>
    </source>
</evidence>
<dbReference type="SUPFAM" id="SSF52113">
    <property type="entry name" value="BRCT domain"/>
    <property type="match status" value="2"/>
</dbReference>
<evidence type="ECO:0000259" key="15">
    <source>
        <dbReference type="PROSITE" id="PS50172"/>
    </source>
</evidence>
<keyword evidence="6" id="KW-0597">Phosphoprotein</keyword>
<feature type="region of interest" description="Disordered" evidence="14">
    <location>
        <begin position="1"/>
        <end position="22"/>
    </location>
</feature>
<feature type="compositionally biased region" description="Basic and acidic residues" evidence="14">
    <location>
        <begin position="1204"/>
        <end position="1229"/>
    </location>
</feature>
<dbReference type="CDD" id="cd22665">
    <property type="entry name" value="FHA_MDC1"/>
    <property type="match status" value="1"/>
</dbReference>
<dbReference type="Gene3D" id="2.60.200.20">
    <property type="match status" value="1"/>
</dbReference>
<dbReference type="OrthoDB" id="342264at2759"/>
<feature type="compositionally biased region" description="Acidic residues" evidence="14">
    <location>
        <begin position="535"/>
        <end position="548"/>
    </location>
</feature>
<feature type="region of interest" description="Disordered" evidence="14">
    <location>
        <begin position="705"/>
        <end position="1502"/>
    </location>
</feature>
<feature type="compositionally biased region" description="Basic and acidic residues" evidence="14">
    <location>
        <begin position="559"/>
        <end position="604"/>
    </location>
</feature>
<sequence>MDIDATQAIDLSDFDEDDEKTDELERSPVGYLKVLSNRGFQETTFPVYEGENFIGRDATNSIAVPVKSLSKQHACIEVQADSHLLYDMGSRNKTRKAKLFLKPNVRYNIQHNDKIMLADMSCQYFFASEYEKSQKENDSGSDTDSELMLDGVDSDPALLLPQLEDLKESENSDSPNLSDCIQPTQAVSSDSRSHENETLQMKTPAAPKVGGVLAAESDDETPAKNGAADVSRVQESGSDTDVEACANETEDFSIEGDDLAMAATQACNIQDPPTQPNKNAKATLHYDPDSDAESDDDTTRGRSLYEAETQAAPGVVSGSEEDDGDEEAVSKNLYEAETQVAQEDDDDDDNARGRSLYEAETQVAQGGGSENDSDDGDDEVRGRSLYEAETQAVPGGISGSDDDDDNDDEGEAAMRGASLYEAATQALNFEDSDDEEKSTKKRVSIASTVQLNVSSDLESSGKKPRQSMSPTKTSLMRATKNRVTNISDELRENADVTETAPLELKDIKINQTDSEDTEIEKSEDIKNTPFKQLEESTEETLPCEELDLEGPTQEMIDLEEQKKNPRQEQNEPIIKDHSIPVNENHSKKSTDAGFGSEKEDKDVLAVESGETSSRGNTDGSGNKVEGKVASEKMGNVGGRSVVESTLHYELHRSQSDASKDSQESISSKSVDAVAAPTVPYQLVKSLTESSSGSRQDTMETLLHPIESEEVEMSHEGDGEGESTEETQAYGEDDAEPLGEVEEGADKETTKGKVDEGEMDVDATQQYGEENEEMVLSTGDVGKTDQEIAMETDATQAYGAEDDGDGVSETQVYGEDGGEDGGNTQVPDSQEDEQTESKKEGDIQKDNVFAEEGVVAVDGGKLETTVEIDAAPQRRKSGDEGILKKRKGSIPSTSNDEKVGLLSTLKKKVRFGRGNSASQSGVSIHSSRSSSRSSQSSVGSKDEEFEIITHDEGGEEDEVVSSEDLSSVSEEKPVRERRSSRKRKVGTIEKPDEEEVKKMKAVVDEENEREKDEIDSAYTEKDGGRGGRKSARKRKTATIEKPDLSRLSSPELESKDKDGVTQVDSSVRRSRRKDTSKSNEEEQEVEKDGNNNNTTKKRSGRSKVTATEDKLITDIPESEEVKGSLRQRKGKQPVARDEVSSARSTRRLQGQQAEASGNLVDNFRDNEKGNAEKKDVGTSLKVTSLDDSLSVPAKNSTRSLRGKAKKGEVTSTDDKKKSIPNEREGREQVKVEQQVSSRETRRGRGKEKETGDIKEKMSVDKEEGQVPRISRRGKRGGPIEADVPARKVSKQEAPLEQEIKSKEHEVSKAEAEDTPQKGGRRGRNKKQEAVTTTPSSSRTRTRGRNQVRADTSGGVKASVRGDLQKDQGKDEADDTSESSSTMSLGSQSLPDADSDASFVHPEPVKGRRGGRRKKPVVKVEDSTSAASEIGGNVQEEDSTPRRGRGQGGRSTPVNTPEKTTSSAHNSRSSKTPSQGTLSKSPRNSPTQLDPGSSPSLRRRSSELKPKVMFTGVIDKSGEKVVTALGGELVDSVFHCTHLVTDKVRRTVKFLCCLSRGALIVTPDWLEQSKIQQRFIDAKDFMLCDKDAERQHKFSLSKSIEIANKGALLSGWKVHTTPNVKPEPSQMKDIIKSAGGEILSRVPCQHQDCTVVISCEADSSKCLPAVAADIPIVTAEFLLTGLLRQKIDLEEYPFQVLLFVF</sequence>
<comment type="subcellular location">
    <subcellularLocation>
        <location evidence="2">Chromosome</location>
    </subcellularLocation>
    <subcellularLocation>
        <location evidence="1">Nucleus</location>
    </subcellularLocation>
</comment>
<keyword evidence="9" id="KW-0832">Ubl conjugation</keyword>
<feature type="compositionally biased region" description="Polar residues" evidence="14">
    <location>
        <begin position="1179"/>
        <end position="1198"/>
    </location>
</feature>
<dbReference type="InterPro" id="IPR036420">
    <property type="entry name" value="BRCT_dom_sf"/>
</dbReference>
<feature type="compositionally biased region" description="Basic residues" evidence="14">
    <location>
        <begin position="1025"/>
        <end position="1035"/>
    </location>
</feature>
<feature type="domain" description="BRCT" evidence="15">
    <location>
        <begin position="1602"/>
        <end position="1692"/>
    </location>
</feature>
<gene>
    <name evidence="16" type="ORF">HOLleu_23195</name>
</gene>